<keyword evidence="2" id="KW-1185">Reference proteome</keyword>
<sequence>MSYVVHQRIGKRCSLVVCGFTATNNTLRRVEQRKPHEACYFVAGGQEGQAVIGRKPRKDLVTTNQHSLNGECWALGARSFKGTSNDRVCVFGENQHKATNQALQSFGSVVSTVATHLTIVWRGLFLAPSVVLFKVAMHNPSINMDWLKPASYFKR</sequence>
<dbReference type="KEGG" id="mmb:Mmol_1381"/>
<reference evidence="2" key="1">
    <citation type="submission" date="2009-07" db="EMBL/GenBank/DDBJ databases">
        <title>Complete sequence of Methylotenera mobilis JLW8.</title>
        <authorList>
            <consortium name="US DOE Joint Genome Institute"/>
            <person name="Lucas S."/>
            <person name="Copeland A."/>
            <person name="Lapidus A."/>
            <person name="Glavina del Rio T."/>
            <person name="Tice H."/>
            <person name="Bruce D."/>
            <person name="Goodwin L."/>
            <person name="Pitluck S."/>
            <person name="LaButti K.M."/>
            <person name="Clum A."/>
            <person name="Larimer F."/>
            <person name="Land M."/>
            <person name="Hauser L."/>
            <person name="Kyrpides N."/>
            <person name="Mikhailova N."/>
            <person name="Kayluzhnaya M."/>
            <person name="Chistoserdova L."/>
        </authorList>
    </citation>
    <scope>NUCLEOTIDE SEQUENCE [LARGE SCALE GENOMIC DNA]</scope>
    <source>
        <strain evidence="2">JLW8 / ATCC BAA-1282 / DSM 17540</strain>
    </source>
</reference>
<name>C6WWI8_METML</name>
<dbReference type="STRING" id="583345.Mmol_1381"/>
<reference evidence="1 2" key="2">
    <citation type="journal article" date="2011" name="J. Bacteriol.">
        <title>Genomes of three methylotrophs from a single niche uncover genetic and metabolic divergence of Methylophilaceae.</title>
        <authorList>
            <person name="Lapidus A."/>
            <person name="Clum A."/>
            <person name="Labutti K."/>
            <person name="Kaluzhnaya M.G."/>
            <person name="Lim S."/>
            <person name="Beck D.A."/>
            <person name="Glavina Del Rio T."/>
            <person name="Nolan M."/>
            <person name="Mavromatis K."/>
            <person name="Huntemann M."/>
            <person name="Lucas S."/>
            <person name="Lidstrom M.E."/>
            <person name="Ivanova N."/>
            <person name="Chistoserdova L."/>
        </authorList>
    </citation>
    <scope>NUCLEOTIDE SEQUENCE [LARGE SCALE GENOMIC DNA]</scope>
    <source>
        <strain evidence="2">JLW8 / ATCC BAA-1282 / DSM 17540</strain>
    </source>
</reference>
<organism evidence="1 2">
    <name type="scientific">Methylotenera mobilis (strain JLW8 / ATCC BAA-1282 / DSM 17540)</name>
    <dbReference type="NCBI Taxonomy" id="583345"/>
    <lineage>
        <taxon>Bacteria</taxon>
        <taxon>Pseudomonadati</taxon>
        <taxon>Pseudomonadota</taxon>
        <taxon>Betaproteobacteria</taxon>
        <taxon>Nitrosomonadales</taxon>
        <taxon>Methylophilaceae</taxon>
        <taxon>Methylotenera</taxon>
    </lineage>
</organism>
<accession>C6WWI8</accession>
<protein>
    <submittedName>
        <fullName evidence="1">Uncharacterized protein</fullName>
    </submittedName>
</protein>
<evidence type="ECO:0000313" key="1">
    <source>
        <dbReference type="EMBL" id="ACT48287.1"/>
    </source>
</evidence>
<evidence type="ECO:0000313" key="2">
    <source>
        <dbReference type="Proteomes" id="UP000002742"/>
    </source>
</evidence>
<gene>
    <name evidence="1" type="ordered locus">Mmol_1381</name>
</gene>
<dbReference type="EMBL" id="CP001672">
    <property type="protein sequence ID" value="ACT48287.1"/>
    <property type="molecule type" value="Genomic_DNA"/>
</dbReference>
<proteinExistence type="predicted"/>
<dbReference type="HOGENOM" id="CLU_1693442_0_0_4"/>
<dbReference type="AlphaFoldDB" id="C6WWI8"/>
<dbReference type="Proteomes" id="UP000002742">
    <property type="component" value="Chromosome"/>
</dbReference>